<dbReference type="GO" id="GO:0005829">
    <property type="term" value="C:cytosol"/>
    <property type="evidence" value="ECO:0007669"/>
    <property type="project" value="TreeGrafter"/>
</dbReference>
<organism evidence="3 4">
    <name type="scientific">Meloidogyne enterolobii</name>
    <name type="common">Root-knot nematode worm</name>
    <name type="synonym">Meloidogyne mayaguensis</name>
    <dbReference type="NCBI Taxonomy" id="390850"/>
    <lineage>
        <taxon>Eukaryota</taxon>
        <taxon>Metazoa</taxon>
        <taxon>Ecdysozoa</taxon>
        <taxon>Nematoda</taxon>
        <taxon>Chromadorea</taxon>
        <taxon>Rhabditida</taxon>
        <taxon>Tylenchina</taxon>
        <taxon>Tylenchomorpha</taxon>
        <taxon>Tylenchoidea</taxon>
        <taxon>Meloidogynidae</taxon>
        <taxon>Meloidogyninae</taxon>
        <taxon>Meloidogyne</taxon>
    </lineage>
</organism>
<comment type="caution">
    <text evidence="3">The sequence shown here is derived from an EMBL/GenBank/DDBJ whole genome shotgun (WGS) entry which is preliminary data.</text>
</comment>
<dbReference type="InterPro" id="IPR038511">
    <property type="entry name" value="TAP42/TAP46-like_sf"/>
</dbReference>
<evidence type="ECO:0000313" key="3">
    <source>
        <dbReference type="EMBL" id="CAD2189881.1"/>
    </source>
</evidence>
<dbReference type="AlphaFoldDB" id="A0A6V7WS67"/>
<dbReference type="PANTHER" id="PTHR10933">
    <property type="entry name" value="IMMUNOGLOBULIN-BINDING PROTEIN 1"/>
    <property type="match status" value="1"/>
</dbReference>
<dbReference type="Gene3D" id="1.25.40.540">
    <property type="entry name" value="TAP42-like family"/>
    <property type="match status" value="1"/>
</dbReference>
<keyword evidence="1" id="KW-0175">Coiled coil</keyword>
<dbReference type="GO" id="GO:0009966">
    <property type="term" value="P:regulation of signal transduction"/>
    <property type="evidence" value="ECO:0007669"/>
    <property type="project" value="InterPro"/>
</dbReference>
<reference evidence="3 4" key="1">
    <citation type="submission" date="2020-08" db="EMBL/GenBank/DDBJ databases">
        <authorList>
            <person name="Koutsovoulos G."/>
            <person name="Danchin GJ E."/>
        </authorList>
    </citation>
    <scope>NUCLEOTIDE SEQUENCE [LARGE SCALE GENOMIC DNA]</scope>
</reference>
<feature type="compositionally biased region" description="Basic and acidic residues" evidence="2">
    <location>
        <begin position="301"/>
        <end position="317"/>
    </location>
</feature>
<dbReference type="Pfam" id="PF04177">
    <property type="entry name" value="TAP42"/>
    <property type="match status" value="1"/>
</dbReference>
<proteinExistence type="predicted"/>
<dbReference type="EMBL" id="CAJEWN010000775">
    <property type="protein sequence ID" value="CAD2189881.1"/>
    <property type="molecule type" value="Genomic_DNA"/>
</dbReference>
<dbReference type="OrthoDB" id="10261753at2759"/>
<name>A0A6V7WS67_MELEN</name>
<dbReference type="InterPro" id="IPR007304">
    <property type="entry name" value="TAP46-like"/>
</dbReference>
<sequence>MIENDEPSLQQQFVFCENIVEDLLHDRLGDSKSQQRNDKLKNCIERLQLMSRTVESLSLFSTNDQVEELPTTSLRYLLVPAYFAYVLQEINVEIGKRPVYLKSAKASYREFLQNLLTYGLINFKLPWINGDENTSKIDLKKESFEDLSAKRQQKISRLRQMEQLENTLEKLRIEERRDDDEAAKREVIFVLLRLWSIRAVKELDTINDELRLLEQASSCITEESTSSMAQIEKTAKFTPFILTRTEQQKKVFGLGYPSIPTVSVDEWFDEMKKTGGFGNISSNKRQIIQSHNDEHSDEDDETKRQSKIRMDEWKDINPRGWGNTLNKG</sequence>
<dbReference type="GO" id="GO:0051721">
    <property type="term" value="F:protein phosphatase 2A binding"/>
    <property type="evidence" value="ECO:0007669"/>
    <property type="project" value="TreeGrafter"/>
</dbReference>
<evidence type="ECO:0000256" key="1">
    <source>
        <dbReference type="SAM" id="Coils"/>
    </source>
</evidence>
<protein>
    <submittedName>
        <fullName evidence="3">Uncharacterized protein</fullName>
    </submittedName>
</protein>
<dbReference type="GO" id="GO:0035303">
    <property type="term" value="P:regulation of dephosphorylation"/>
    <property type="evidence" value="ECO:0007669"/>
    <property type="project" value="TreeGrafter"/>
</dbReference>
<accession>A0A6V7WS67</accession>
<evidence type="ECO:0000313" key="4">
    <source>
        <dbReference type="Proteomes" id="UP000580250"/>
    </source>
</evidence>
<gene>
    <name evidence="3" type="ORF">MENT_LOCUS42627</name>
</gene>
<evidence type="ECO:0000256" key="2">
    <source>
        <dbReference type="SAM" id="MobiDB-lite"/>
    </source>
</evidence>
<feature type="region of interest" description="Disordered" evidence="2">
    <location>
        <begin position="290"/>
        <end position="328"/>
    </location>
</feature>
<feature type="coiled-coil region" evidence="1">
    <location>
        <begin position="144"/>
        <end position="181"/>
    </location>
</feature>
<dbReference type="PANTHER" id="PTHR10933:SF9">
    <property type="entry name" value="IMMUNOGLOBULIN-BINDING PROTEIN 1"/>
    <property type="match status" value="1"/>
</dbReference>
<dbReference type="Proteomes" id="UP000580250">
    <property type="component" value="Unassembled WGS sequence"/>
</dbReference>